<dbReference type="Gene3D" id="3.40.190.10">
    <property type="entry name" value="Periplasmic binding protein-like II"/>
    <property type="match status" value="2"/>
</dbReference>
<sequence>MTLFRYARQAASRGAGWKGRHLPELIANARMYAATPAVAALWTRLFSHVSARAGAPLEVVAHPAPAPLDTLWSRPDMGLVFMCGWPFQRAEPRPVPVAAPVPVGEEEAIYRSDIIARADGPIHGLEDAFGGVMAWTAEGSHSGWNAPRRLLADHARGGALFARTVGPVITPRGAIAAVLNGEADIAPLDGYFHLLLKRHEPETAARLRVVAQTPAAPIPLLVASPRAPRAMIEPLRAALLSTHEDDEGEEILAALALRRFAPAIPDSYALTERWREEAEAAGYPRIA</sequence>
<name>A0A7M3T697_9RHOB</name>
<evidence type="ECO:0000313" key="2">
    <source>
        <dbReference type="Proteomes" id="UP000503336"/>
    </source>
</evidence>
<dbReference type="AlphaFoldDB" id="A0A7M3T697"/>
<dbReference type="EMBL" id="CP049056">
    <property type="protein sequence ID" value="QIE57528.1"/>
    <property type="molecule type" value="Genomic_DNA"/>
</dbReference>
<dbReference type="Proteomes" id="UP000503336">
    <property type="component" value="Chromosome"/>
</dbReference>
<gene>
    <name evidence="1" type="ORF">G5B40_20005</name>
</gene>
<organism evidence="1 2">
    <name type="scientific">Pikeienuella piscinae</name>
    <dbReference type="NCBI Taxonomy" id="2748098"/>
    <lineage>
        <taxon>Bacteria</taxon>
        <taxon>Pseudomonadati</taxon>
        <taxon>Pseudomonadota</taxon>
        <taxon>Alphaproteobacteria</taxon>
        <taxon>Rhodobacterales</taxon>
        <taxon>Paracoccaceae</taxon>
        <taxon>Pikeienuella</taxon>
    </lineage>
</organism>
<protein>
    <submittedName>
        <fullName evidence="1">PhnD/SsuA/transferrin family substrate-binding protein</fullName>
    </submittedName>
</protein>
<evidence type="ECO:0000313" key="1">
    <source>
        <dbReference type="EMBL" id="QIE57528.1"/>
    </source>
</evidence>
<keyword evidence="2" id="KW-1185">Reference proteome</keyword>
<dbReference type="PANTHER" id="PTHR35841:SF1">
    <property type="entry name" value="PHOSPHONATES-BINDING PERIPLASMIC PROTEIN"/>
    <property type="match status" value="1"/>
</dbReference>
<dbReference type="SUPFAM" id="SSF53850">
    <property type="entry name" value="Periplasmic binding protein-like II"/>
    <property type="match status" value="1"/>
</dbReference>
<accession>A0A7M3T697</accession>
<dbReference type="Pfam" id="PF12974">
    <property type="entry name" value="Phosphonate-bd"/>
    <property type="match status" value="1"/>
</dbReference>
<reference evidence="1 2" key="1">
    <citation type="submission" date="2020-02" db="EMBL/GenBank/DDBJ databases">
        <title>complete genome sequence of Rhodobacteraceae bacterium.</title>
        <authorList>
            <person name="Park J."/>
            <person name="Kim Y.-S."/>
            <person name="Kim K.-H."/>
        </authorList>
    </citation>
    <scope>NUCLEOTIDE SEQUENCE [LARGE SCALE GENOMIC DNA]</scope>
    <source>
        <strain evidence="1 2">RR4-56</strain>
    </source>
</reference>
<dbReference type="PANTHER" id="PTHR35841">
    <property type="entry name" value="PHOSPHONATES-BINDING PERIPLASMIC PROTEIN"/>
    <property type="match status" value="1"/>
</dbReference>
<dbReference type="KEGG" id="hdh:G5B40_20005"/>
<proteinExistence type="predicted"/>